<feature type="domain" description="Ion transport" evidence="9">
    <location>
        <begin position="99"/>
        <end position="350"/>
    </location>
</feature>
<feature type="transmembrane region" description="Helical" evidence="8">
    <location>
        <begin position="226"/>
        <end position="251"/>
    </location>
</feature>
<reference evidence="10 11" key="1">
    <citation type="submission" date="2022-05" db="EMBL/GenBank/DDBJ databases">
        <authorList>
            <consortium name="Genoscope - CEA"/>
            <person name="William W."/>
        </authorList>
    </citation>
    <scope>NUCLEOTIDE SEQUENCE [LARGE SCALE GENOMIC DNA]</scope>
</reference>
<protein>
    <recommendedName>
        <fullName evidence="9">Ion transport domain-containing protein</fullName>
    </recommendedName>
</protein>
<evidence type="ECO:0000256" key="1">
    <source>
        <dbReference type="ARBA" id="ARBA00004141"/>
    </source>
</evidence>
<evidence type="ECO:0000256" key="6">
    <source>
        <dbReference type="ARBA" id="ARBA00023136"/>
    </source>
</evidence>
<name>A0ABN8QC90_9CNID</name>
<evidence type="ECO:0000313" key="11">
    <source>
        <dbReference type="Proteomes" id="UP001159427"/>
    </source>
</evidence>
<comment type="subcellular location">
    <subcellularLocation>
        <location evidence="1">Membrane</location>
        <topology evidence="1">Multi-pass membrane protein</topology>
    </subcellularLocation>
</comment>
<feature type="transmembrane region" description="Helical" evidence="8">
    <location>
        <begin position="31"/>
        <end position="56"/>
    </location>
</feature>
<dbReference type="PANTHER" id="PTHR10117:SF54">
    <property type="entry name" value="TRANSIENT RECEPTOR POTENTIAL-GAMMA PROTEIN"/>
    <property type="match status" value="1"/>
</dbReference>
<dbReference type="PRINTS" id="PR01097">
    <property type="entry name" value="TRNSRECEPTRP"/>
</dbReference>
<dbReference type="Pfam" id="PF00520">
    <property type="entry name" value="Ion_trans"/>
    <property type="match status" value="1"/>
</dbReference>
<keyword evidence="7" id="KW-0407">Ion channel</keyword>
<feature type="transmembrane region" description="Helical" evidence="8">
    <location>
        <begin position="186"/>
        <end position="205"/>
    </location>
</feature>
<evidence type="ECO:0000259" key="9">
    <source>
        <dbReference type="Pfam" id="PF00520"/>
    </source>
</evidence>
<evidence type="ECO:0000256" key="7">
    <source>
        <dbReference type="ARBA" id="ARBA00023303"/>
    </source>
</evidence>
<comment type="caution">
    <text evidence="10">The sequence shown here is derived from an EMBL/GenBank/DDBJ whole genome shotgun (WGS) entry which is preliminary data.</text>
</comment>
<sequence length="439" mass="51228">FVSHPLVYRLLNQRWNYGLPFHCRPGKKFRVLVYVFTILDTIFTPVFLPLITYAFYKDQEARRRETVVQGKGKKKTLRDMYLDYTKTPFIIFLKDKLQQVVFMALHFRICILSSSVSPRIEEYLVLVFYIGLLISEVQQYRTSKSRVYLRNMWNYVDLITLSCHTLIFVLRVATVIKGGAEYHNRLLEVVNFFYGVNTLFLVLRFSSIMELNKTAGPLQLALFKMIVDLITILVQFAFVIMAFSAAITMIYTAEMSYLTPTRELESNRSNGTQVKNFCASGSLSCLFKTAAHLVWSVFGLTNLEIMESHDTWSSTIVDVLYVMFLILSVIMLINMLVALLTNTYNKVETNADVEWKFSRAVVADEYRRYHPIVVPFNIITYPVAHCYIKIPGDTRAERAKDRRRRYKRFYKEELFPKITTRYLKKHGASFPISSKNKLL</sequence>
<keyword evidence="6 8" id="KW-0472">Membrane</keyword>
<keyword evidence="5" id="KW-0406">Ion transport</keyword>
<dbReference type="InterPro" id="IPR002153">
    <property type="entry name" value="TRPC_channel"/>
</dbReference>
<keyword evidence="3 8" id="KW-0812">Transmembrane</keyword>
<organism evidence="10 11">
    <name type="scientific">Porites evermanni</name>
    <dbReference type="NCBI Taxonomy" id="104178"/>
    <lineage>
        <taxon>Eukaryota</taxon>
        <taxon>Metazoa</taxon>
        <taxon>Cnidaria</taxon>
        <taxon>Anthozoa</taxon>
        <taxon>Hexacorallia</taxon>
        <taxon>Scleractinia</taxon>
        <taxon>Fungiina</taxon>
        <taxon>Poritidae</taxon>
        <taxon>Porites</taxon>
    </lineage>
</organism>
<keyword evidence="2" id="KW-0813">Transport</keyword>
<keyword evidence="4 8" id="KW-1133">Transmembrane helix</keyword>
<dbReference type="EMBL" id="CALNXI010001202">
    <property type="protein sequence ID" value="CAH3159896.1"/>
    <property type="molecule type" value="Genomic_DNA"/>
</dbReference>
<evidence type="ECO:0000256" key="3">
    <source>
        <dbReference type="ARBA" id="ARBA00022692"/>
    </source>
</evidence>
<keyword evidence="11" id="KW-1185">Reference proteome</keyword>
<proteinExistence type="predicted"/>
<evidence type="ECO:0000256" key="2">
    <source>
        <dbReference type="ARBA" id="ARBA00022448"/>
    </source>
</evidence>
<evidence type="ECO:0000313" key="10">
    <source>
        <dbReference type="EMBL" id="CAH3159896.1"/>
    </source>
</evidence>
<dbReference type="InterPro" id="IPR005821">
    <property type="entry name" value="Ion_trans_dom"/>
</dbReference>
<feature type="transmembrane region" description="Helical" evidence="8">
    <location>
        <begin position="152"/>
        <end position="174"/>
    </location>
</feature>
<dbReference type="Proteomes" id="UP001159427">
    <property type="component" value="Unassembled WGS sequence"/>
</dbReference>
<evidence type="ECO:0000256" key="4">
    <source>
        <dbReference type="ARBA" id="ARBA00022989"/>
    </source>
</evidence>
<feature type="transmembrane region" description="Helical" evidence="8">
    <location>
        <begin position="319"/>
        <end position="340"/>
    </location>
</feature>
<gene>
    <name evidence="10" type="ORF">PEVE_00003434</name>
</gene>
<feature type="non-terminal residue" evidence="10">
    <location>
        <position position="1"/>
    </location>
</feature>
<accession>A0ABN8QC90</accession>
<evidence type="ECO:0000256" key="8">
    <source>
        <dbReference type="SAM" id="Phobius"/>
    </source>
</evidence>
<evidence type="ECO:0000256" key="5">
    <source>
        <dbReference type="ARBA" id="ARBA00023065"/>
    </source>
</evidence>
<dbReference type="PANTHER" id="PTHR10117">
    <property type="entry name" value="TRANSIENT RECEPTOR POTENTIAL CHANNEL"/>
    <property type="match status" value="1"/>
</dbReference>